<dbReference type="GO" id="GO:0016987">
    <property type="term" value="F:sigma factor activity"/>
    <property type="evidence" value="ECO:0007669"/>
    <property type="project" value="UniProtKB-KW"/>
</dbReference>
<evidence type="ECO:0000313" key="7">
    <source>
        <dbReference type="EMBL" id="PUZ29771.1"/>
    </source>
</evidence>
<dbReference type="Gene3D" id="1.10.1740.10">
    <property type="match status" value="1"/>
</dbReference>
<comment type="similarity">
    <text evidence="1">Belongs to the sigma-70 factor family. ECF subfamily.</text>
</comment>
<dbReference type="AlphaFoldDB" id="A0A2T7BQ63"/>
<dbReference type="OrthoDB" id="799938at2"/>
<evidence type="ECO:0000256" key="3">
    <source>
        <dbReference type="ARBA" id="ARBA00023082"/>
    </source>
</evidence>
<gene>
    <name evidence="7" type="ORF">DCC81_10125</name>
</gene>
<dbReference type="InterPro" id="IPR039425">
    <property type="entry name" value="RNA_pol_sigma-70-like"/>
</dbReference>
<dbReference type="InterPro" id="IPR013325">
    <property type="entry name" value="RNA_pol_sigma_r2"/>
</dbReference>
<dbReference type="GO" id="GO:0006352">
    <property type="term" value="P:DNA-templated transcription initiation"/>
    <property type="evidence" value="ECO:0007669"/>
    <property type="project" value="InterPro"/>
</dbReference>
<dbReference type="Pfam" id="PF08281">
    <property type="entry name" value="Sigma70_r4_2"/>
    <property type="match status" value="1"/>
</dbReference>
<evidence type="ECO:0000256" key="2">
    <source>
        <dbReference type="ARBA" id="ARBA00023015"/>
    </source>
</evidence>
<keyword evidence="8" id="KW-1185">Reference proteome</keyword>
<feature type="domain" description="RNA polymerase sigma-70 region 2" evidence="5">
    <location>
        <begin position="155"/>
        <end position="220"/>
    </location>
</feature>
<dbReference type="PANTHER" id="PTHR43133">
    <property type="entry name" value="RNA POLYMERASE ECF-TYPE SIGMA FACTO"/>
    <property type="match status" value="1"/>
</dbReference>
<name>A0A2T7BQ63_9BACT</name>
<dbReference type="Proteomes" id="UP000244450">
    <property type="component" value="Unassembled WGS sequence"/>
</dbReference>
<dbReference type="InterPro" id="IPR013324">
    <property type="entry name" value="RNA_pol_sigma_r3/r4-like"/>
</dbReference>
<protein>
    <recommendedName>
        <fullName evidence="9">HTH luxR-type domain-containing protein</fullName>
    </recommendedName>
</protein>
<dbReference type="InterPro" id="IPR013249">
    <property type="entry name" value="RNA_pol_sigma70_r4_t2"/>
</dbReference>
<dbReference type="EMBL" id="QCYK01000001">
    <property type="protein sequence ID" value="PUZ29771.1"/>
    <property type="molecule type" value="Genomic_DNA"/>
</dbReference>
<accession>A0A2T7BQ63</accession>
<dbReference type="InterPro" id="IPR036388">
    <property type="entry name" value="WH-like_DNA-bd_sf"/>
</dbReference>
<dbReference type="Pfam" id="PF04542">
    <property type="entry name" value="Sigma70_r2"/>
    <property type="match status" value="1"/>
</dbReference>
<keyword evidence="4" id="KW-0804">Transcription</keyword>
<feature type="domain" description="RNA polymerase sigma factor 70 region 4 type 2" evidence="6">
    <location>
        <begin position="253"/>
        <end position="297"/>
    </location>
</feature>
<evidence type="ECO:0008006" key="9">
    <source>
        <dbReference type="Google" id="ProtNLM"/>
    </source>
</evidence>
<organism evidence="7 8">
    <name type="scientific">Chitinophaga parva</name>
    <dbReference type="NCBI Taxonomy" id="2169414"/>
    <lineage>
        <taxon>Bacteria</taxon>
        <taxon>Pseudomonadati</taxon>
        <taxon>Bacteroidota</taxon>
        <taxon>Chitinophagia</taxon>
        <taxon>Chitinophagales</taxon>
        <taxon>Chitinophagaceae</taxon>
        <taxon>Chitinophaga</taxon>
    </lineage>
</organism>
<dbReference type="GO" id="GO:0003677">
    <property type="term" value="F:DNA binding"/>
    <property type="evidence" value="ECO:0007669"/>
    <property type="project" value="InterPro"/>
</dbReference>
<reference evidence="7 8" key="1">
    <citation type="submission" date="2018-04" db="EMBL/GenBank/DDBJ databases">
        <title>Chitinophaga fuyangensis sp. nov., isolated from soil in a chemical factory.</title>
        <authorList>
            <person name="Chen K."/>
        </authorList>
    </citation>
    <scope>NUCLEOTIDE SEQUENCE [LARGE SCALE GENOMIC DNA]</scope>
    <source>
        <strain evidence="7 8">LY-1</strain>
    </source>
</reference>
<comment type="caution">
    <text evidence="7">The sequence shown here is derived from an EMBL/GenBank/DDBJ whole genome shotgun (WGS) entry which is preliminary data.</text>
</comment>
<dbReference type="SUPFAM" id="SSF88946">
    <property type="entry name" value="Sigma2 domain of RNA polymerase sigma factors"/>
    <property type="match status" value="1"/>
</dbReference>
<keyword evidence="2" id="KW-0805">Transcription regulation</keyword>
<dbReference type="SUPFAM" id="SSF88659">
    <property type="entry name" value="Sigma3 and sigma4 domains of RNA polymerase sigma factors"/>
    <property type="match status" value="1"/>
</dbReference>
<dbReference type="Gene3D" id="1.10.10.10">
    <property type="entry name" value="Winged helix-like DNA-binding domain superfamily/Winged helix DNA-binding domain"/>
    <property type="match status" value="1"/>
</dbReference>
<keyword evidence="3" id="KW-0731">Sigma factor</keyword>
<dbReference type="InterPro" id="IPR007627">
    <property type="entry name" value="RNA_pol_sigma70_r2"/>
</dbReference>
<dbReference type="InterPro" id="IPR014284">
    <property type="entry name" value="RNA_pol_sigma-70_dom"/>
</dbReference>
<evidence type="ECO:0000256" key="4">
    <source>
        <dbReference type="ARBA" id="ARBA00023163"/>
    </source>
</evidence>
<evidence type="ECO:0000313" key="8">
    <source>
        <dbReference type="Proteomes" id="UP000244450"/>
    </source>
</evidence>
<sequence length="331" mass="37226">MQEGGHYVSHGPEKAMRFDPDIEHIIIRLHYGFLENDSQAGLITNWAGSTGFNGIMDENAWKFLKSLPARTATLTPEIPLAKASNPLMGRSCHLGETARYCRPICAAATFYNQFWLSWSQIFNTHGCYEMKAITVDKSWIQEVGHKNERAFEQLFTLCKDNVYTIALAYMEDAVDAEAVVLEVFLRVWKAGEKLLEVADFNAWLFTITKNCALTALKKEALRRKRELEFIDTNTGGIHYTPEDSMASDLQAVLHAAMNKLTPQQRKIFELSRLHGYDRAAIAKNLGIAPATVSAHLTIALNTVRSFLEKNAKNISSVGPLLIPLLKIFYNN</sequence>
<dbReference type="NCBIfam" id="TIGR02937">
    <property type="entry name" value="sigma70-ECF"/>
    <property type="match status" value="1"/>
</dbReference>
<proteinExistence type="inferred from homology"/>
<dbReference type="PANTHER" id="PTHR43133:SF46">
    <property type="entry name" value="RNA POLYMERASE SIGMA-70 FACTOR ECF SUBFAMILY"/>
    <property type="match status" value="1"/>
</dbReference>
<evidence type="ECO:0000256" key="1">
    <source>
        <dbReference type="ARBA" id="ARBA00010641"/>
    </source>
</evidence>
<evidence type="ECO:0000259" key="5">
    <source>
        <dbReference type="Pfam" id="PF04542"/>
    </source>
</evidence>
<evidence type="ECO:0000259" key="6">
    <source>
        <dbReference type="Pfam" id="PF08281"/>
    </source>
</evidence>